<keyword evidence="10 16" id="KW-0520">NAD</keyword>
<keyword evidence="15 16" id="KW-0739">Sodium transport</keyword>
<evidence type="ECO:0000256" key="9">
    <source>
        <dbReference type="ARBA" id="ARBA00022989"/>
    </source>
</evidence>
<proteinExistence type="inferred from homology"/>
<evidence type="ECO:0000256" key="14">
    <source>
        <dbReference type="ARBA" id="ARBA00023136"/>
    </source>
</evidence>
<evidence type="ECO:0000256" key="7">
    <source>
        <dbReference type="ARBA" id="ARBA00022692"/>
    </source>
</evidence>
<dbReference type="InterPro" id="IPR010204">
    <property type="entry name" value="NqrC"/>
</dbReference>
<evidence type="ECO:0000313" key="19">
    <source>
        <dbReference type="Proteomes" id="UP000829476"/>
    </source>
</evidence>
<dbReference type="RefSeq" id="WP_242935749.1">
    <property type="nucleotide sequence ID" value="NZ_CP094326.1"/>
</dbReference>
<comment type="catalytic activity">
    <reaction evidence="16">
        <text>a ubiquinone + n Na(+)(in) + NADH + H(+) = a ubiquinol + n Na(+)(out) + NAD(+)</text>
        <dbReference type="Rhea" id="RHEA:47748"/>
        <dbReference type="Rhea" id="RHEA-COMP:9565"/>
        <dbReference type="Rhea" id="RHEA-COMP:9566"/>
        <dbReference type="ChEBI" id="CHEBI:15378"/>
        <dbReference type="ChEBI" id="CHEBI:16389"/>
        <dbReference type="ChEBI" id="CHEBI:17976"/>
        <dbReference type="ChEBI" id="CHEBI:29101"/>
        <dbReference type="ChEBI" id="CHEBI:57540"/>
        <dbReference type="ChEBI" id="CHEBI:57945"/>
        <dbReference type="EC" id="7.2.1.1"/>
    </reaction>
</comment>
<dbReference type="PANTHER" id="PTHR37838:SF1">
    <property type="entry name" value="NA(+)-TRANSLOCATING NADH-QUINONE REDUCTASE SUBUNIT C"/>
    <property type="match status" value="1"/>
</dbReference>
<evidence type="ECO:0000313" key="18">
    <source>
        <dbReference type="EMBL" id="UNY97336.1"/>
    </source>
</evidence>
<dbReference type="InterPro" id="IPR007329">
    <property type="entry name" value="FMN-bd"/>
</dbReference>
<feature type="transmembrane region" description="Helical" evidence="16">
    <location>
        <begin position="6"/>
        <end position="31"/>
    </location>
</feature>
<dbReference type="SMART" id="SM00900">
    <property type="entry name" value="FMN_bind"/>
    <property type="match status" value="1"/>
</dbReference>
<keyword evidence="5 16" id="KW-0285">Flavoprotein</keyword>
<dbReference type="EMBL" id="CP094326">
    <property type="protein sequence ID" value="UNY97336.1"/>
    <property type="molecule type" value="Genomic_DNA"/>
</dbReference>
<evidence type="ECO:0000256" key="15">
    <source>
        <dbReference type="ARBA" id="ARBA00023201"/>
    </source>
</evidence>
<dbReference type="HAMAP" id="MF_00427">
    <property type="entry name" value="NqrC"/>
    <property type="match status" value="1"/>
</dbReference>
<name>A0ABY3YHD6_9FLAO</name>
<protein>
    <recommendedName>
        <fullName evidence="16">Na(+)-translocating NADH-quinone reductase subunit C</fullName>
        <shortName evidence="16">Na(+)-NQR subunit C</shortName>
        <shortName evidence="16">Na(+)-translocating NQR subunit C</shortName>
        <ecNumber evidence="16">7.2.1.1</ecNumber>
    </recommendedName>
    <alternativeName>
        <fullName evidence="16">NQR complex subunit C</fullName>
    </alternativeName>
    <alternativeName>
        <fullName evidence="16">NQR-1 subunit C</fullName>
    </alternativeName>
</protein>
<evidence type="ECO:0000256" key="6">
    <source>
        <dbReference type="ARBA" id="ARBA00022643"/>
    </source>
</evidence>
<dbReference type="PANTHER" id="PTHR37838">
    <property type="entry name" value="NA(+)-TRANSLOCATING NADH-QUINONE REDUCTASE SUBUNIT C"/>
    <property type="match status" value="1"/>
</dbReference>
<comment type="subcellular location">
    <subcellularLocation>
        <location evidence="16">Cell membrane</location>
        <topology evidence="16">Single-pass membrane protein</topology>
    </subcellularLocation>
</comment>
<keyword evidence="1 16" id="KW-0813">Transport</keyword>
<keyword evidence="6 16" id="KW-0288">FMN</keyword>
<keyword evidence="9 16" id="KW-1133">Transmembrane helix</keyword>
<keyword evidence="2 16" id="KW-1003">Cell membrane</keyword>
<dbReference type="Proteomes" id="UP000829476">
    <property type="component" value="Chromosome"/>
</dbReference>
<keyword evidence="14 16" id="KW-0472">Membrane</keyword>
<feature type="modified residue" description="FMN phosphoryl threonine" evidence="16">
    <location>
        <position position="209"/>
    </location>
</feature>
<evidence type="ECO:0000256" key="16">
    <source>
        <dbReference type="HAMAP-Rule" id="MF_00427"/>
    </source>
</evidence>
<feature type="domain" description="FMN-binding" evidence="17">
    <location>
        <begin position="125"/>
        <end position="226"/>
    </location>
</feature>
<comment type="caution">
    <text evidence="16">Lacks conserved residue(s) required for the propagation of feature annotation.</text>
</comment>
<evidence type="ECO:0000256" key="1">
    <source>
        <dbReference type="ARBA" id="ARBA00022448"/>
    </source>
</evidence>
<keyword evidence="12 16" id="KW-0406">Ion transport</keyword>
<keyword evidence="3" id="KW-0997">Cell inner membrane</keyword>
<sequence length="240" mass="26738">MNRDSNIYIFSFAAIMVVIVASILSFTAVSLKPRQQENVRNEKMQSILHTIGIEVERDGAQAKYDEYIKEELSLKADGTVDENVDAFTLELNKELKKTVDEQRFPLFVADVDGEKYYIVPLRGAGLWNAIWGYISLKEDMNTVKGTIFDHAGETPGLGAEITQGWFQERFVDEKIFSPNGELVGIAVQKGYGGGNNKDDNAVDAISGATITGDGVTNMIKERLSHYLPYFEKNNTKLALN</sequence>
<keyword evidence="13 16" id="KW-0830">Ubiquinone</keyword>
<keyword evidence="11 16" id="KW-0915">Sodium</keyword>
<comment type="function">
    <text evidence="16">NQR complex catalyzes the reduction of ubiquinone-1 to ubiquinol by two successive reactions, coupled with the transport of Na(+) ions from the cytoplasm to the periplasm. NqrA to NqrE are probably involved in the second step, the conversion of ubisemiquinone to ubiquinol.</text>
</comment>
<evidence type="ECO:0000256" key="10">
    <source>
        <dbReference type="ARBA" id="ARBA00023027"/>
    </source>
</evidence>
<evidence type="ECO:0000256" key="12">
    <source>
        <dbReference type="ARBA" id="ARBA00023065"/>
    </source>
</evidence>
<evidence type="ECO:0000256" key="2">
    <source>
        <dbReference type="ARBA" id="ARBA00022475"/>
    </source>
</evidence>
<evidence type="ECO:0000256" key="8">
    <source>
        <dbReference type="ARBA" id="ARBA00022967"/>
    </source>
</evidence>
<keyword evidence="19" id="KW-1185">Reference proteome</keyword>
<evidence type="ECO:0000256" key="11">
    <source>
        <dbReference type="ARBA" id="ARBA00023053"/>
    </source>
</evidence>
<evidence type="ECO:0000259" key="17">
    <source>
        <dbReference type="SMART" id="SM00900"/>
    </source>
</evidence>
<dbReference type="NCBIfam" id="TIGR01938">
    <property type="entry name" value="nqrC"/>
    <property type="match status" value="1"/>
</dbReference>
<reference evidence="18 19" key="1">
    <citation type="journal article" date="2018" name="Int. J. Syst. Evol. Microbiol.">
        <title>Zhouia spongiae sp. nov., isolated from a marine sponge.</title>
        <authorList>
            <person name="Zhuang L."/>
            <person name="Lin B."/>
            <person name="Qin F."/>
            <person name="Luo L."/>
        </authorList>
    </citation>
    <scope>NUCLEOTIDE SEQUENCE [LARGE SCALE GENOMIC DNA]</scope>
    <source>
        <strain evidence="18 19">HN-Y44</strain>
    </source>
</reference>
<organism evidence="18 19">
    <name type="scientific">Zhouia spongiae</name>
    <dbReference type="NCBI Taxonomy" id="2202721"/>
    <lineage>
        <taxon>Bacteria</taxon>
        <taxon>Pseudomonadati</taxon>
        <taxon>Bacteroidota</taxon>
        <taxon>Flavobacteriia</taxon>
        <taxon>Flavobacteriales</taxon>
        <taxon>Flavobacteriaceae</taxon>
        <taxon>Zhouia</taxon>
    </lineage>
</organism>
<comment type="cofactor">
    <cofactor evidence="16">
        <name>FMN</name>
        <dbReference type="ChEBI" id="CHEBI:58210"/>
    </cofactor>
</comment>
<keyword evidence="4 16" id="KW-0597">Phosphoprotein</keyword>
<evidence type="ECO:0000256" key="13">
    <source>
        <dbReference type="ARBA" id="ARBA00023075"/>
    </source>
</evidence>
<comment type="subunit">
    <text evidence="16">Composed of six subunits; NqrA, NqrB, NqrC, NqrD, NqrE and NqrF.</text>
</comment>
<evidence type="ECO:0000256" key="5">
    <source>
        <dbReference type="ARBA" id="ARBA00022630"/>
    </source>
</evidence>
<keyword evidence="7 16" id="KW-0812">Transmembrane</keyword>
<dbReference type="EC" id="7.2.1.1" evidence="16"/>
<evidence type="ECO:0000256" key="4">
    <source>
        <dbReference type="ARBA" id="ARBA00022553"/>
    </source>
</evidence>
<gene>
    <name evidence="16 18" type="primary">nqrC</name>
    <name evidence="18" type="ORF">MQE36_09530</name>
</gene>
<evidence type="ECO:0000256" key="3">
    <source>
        <dbReference type="ARBA" id="ARBA00022519"/>
    </source>
</evidence>
<dbReference type="Pfam" id="PF04205">
    <property type="entry name" value="FMN_bind"/>
    <property type="match status" value="1"/>
</dbReference>
<keyword evidence="8 16" id="KW-1278">Translocase</keyword>
<comment type="similarity">
    <text evidence="16">Belongs to the NqrC family.</text>
</comment>
<accession>A0ABY3YHD6</accession>